<protein>
    <submittedName>
        <fullName evidence="1">Uncharacterized protein</fullName>
    </submittedName>
</protein>
<keyword evidence="2" id="KW-1185">Reference proteome</keyword>
<reference evidence="1 2" key="1">
    <citation type="submission" date="2020-05" db="EMBL/GenBank/DDBJ databases">
        <authorList>
            <person name="Carlin C.R."/>
        </authorList>
    </citation>
    <scope>NUCLEOTIDE SEQUENCE [LARGE SCALE GENOMIC DNA]</scope>
    <source>
        <strain evidence="1 2">FSL W9-0585</strain>
    </source>
</reference>
<dbReference type="EMBL" id="JABJVM010000015">
    <property type="protein sequence ID" value="MBA3927244.1"/>
    <property type="molecule type" value="Genomic_DNA"/>
</dbReference>
<name>A0A7W1YH35_9LIST</name>
<evidence type="ECO:0000313" key="2">
    <source>
        <dbReference type="Proteomes" id="UP000548787"/>
    </source>
</evidence>
<accession>A0A7W1YH35</accession>
<comment type="caution">
    <text evidence="1">The sequence shown here is derived from an EMBL/GenBank/DDBJ whole genome shotgun (WGS) entry which is preliminary data.</text>
</comment>
<dbReference type="AlphaFoldDB" id="A0A7W1YH35"/>
<gene>
    <name evidence="1" type="ORF">HPK16_12910</name>
</gene>
<dbReference type="Proteomes" id="UP000548787">
    <property type="component" value="Unassembled WGS sequence"/>
</dbReference>
<organism evidence="1 2">
    <name type="scientific">Listeria rustica</name>
    <dbReference type="NCBI Taxonomy" id="2713503"/>
    <lineage>
        <taxon>Bacteria</taxon>
        <taxon>Bacillati</taxon>
        <taxon>Bacillota</taxon>
        <taxon>Bacilli</taxon>
        <taxon>Bacillales</taxon>
        <taxon>Listeriaceae</taxon>
        <taxon>Listeria</taxon>
    </lineage>
</organism>
<reference evidence="1 2" key="2">
    <citation type="submission" date="2020-08" db="EMBL/GenBank/DDBJ databases">
        <title>Listeria ohnekaius sp. nov. and Listeria portnoyii sp. nov. isolated from non-agricultural and natural environments.</title>
        <authorList>
            <person name="Weller D."/>
            <person name="Belias A.M."/>
            <person name="Liao J."/>
            <person name="Guo S."/>
            <person name="Orsi R.H."/>
            <person name="Wiedmann M."/>
        </authorList>
    </citation>
    <scope>NUCLEOTIDE SEQUENCE [LARGE SCALE GENOMIC DNA]</scope>
    <source>
        <strain evidence="1 2">FSL W9-0585</strain>
    </source>
</reference>
<dbReference type="RefSeq" id="WP_181677347.1">
    <property type="nucleotide sequence ID" value="NZ_JABJVM010000015.1"/>
</dbReference>
<proteinExistence type="predicted"/>
<sequence length="89" mass="10767">MSRFVSLYRKLVIQYKQVKYLQRSESQNTERYREQVQVLRKLLLHPSKLLTVNKQDRDADWLNKYINHLNMLVQNDALYKVAKEELTAL</sequence>
<evidence type="ECO:0000313" key="1">
    <source>
        <dbReference type="EMBL" id="MBA3927244.1"/>
    </source>
</evidence>